<dbReference type="InterPro" id="IPR029068">
    <property type="entry name" value="Glyas_Bleomycin-R_OHBP_Dase"/>
</dbReference>
<accession>A0A2N3WC74</accession>
<dbReference type="AlphaFoldDB" id="A0A2N3WC74"/>
<evidence type="ECO:0000313" key="2">
    <source>
        <dbReference type="EMBL" id="PKV91443.1"/>
    </source>
</evidence>
<dbReference type="SUPFAM" id="SSF54593">
    <property type="entry name" value="Glyoxalase/Bleomycin resistance protein/Dihydroxybiphenyl dioxygenase"/>
    <property type="match status" value="1"/>
</dbReference>
<dbReference type="EMBL" id="PJMY01000003">
    <property type="protein sequence ID" value="PKV91443.1"/>
    <property type="molecule type" value="Genomic_DNA"/>
</dbReference>
<protein>
    <submittedName>
        <fullName evidence="2">Glyoxalase/bleomycin resistance protein/dioxygenase superfamily protein</fullName>
    </submittedName>
</protein>
<dbReference type="OrthoDB" id="317332at2"/>
<dbReference type="PROSITE" id="PS51819">
    <property type="entry name" value="VOC"/>
    <property type="match status" value="1"/>
</dbReference>
<comment type="caution">
    <text evidence="2">The sequence shown here is derived from an EMBL/GenBank/DDBJ whole genome shotgun (WGS) entry which is preliminary data.</text>
</comment>
<dbReference type="InterPro" id="IPR004360">
    <property type="entry name" value="Glyas_Fos-R_dOase_dom"/>
</dbReference>
<sequence>MIPTLDGVHHLKLPVTDLDRSAAWYADRLGYAIALEFRQHGRRTGVTMTHPRGGPDLGLVLNPDLARAAAGFDYFSIGVPDRTAITELAEDLTRRGEQHAGVHFATLGWILPGLHDPDGHEVRFYTTESHTALDPANPLVVDDAIASAQAAEQVWLSKR</sequence>
<organism evidence="2 3">
    <name type="scientific">Amycolatopsis echigonensis</name>
    <dbReference type="NCBI Taxonomy" id="2576905"/>
    <lineage>
        <taxon>Bacteria</taxon>
        <taxon>Bacillati</taxon>
        <taxon>Actinomycetota</taxon>
        <taxon>Actinomycetes</taxon>
        <taxon>Pseudonocardiales</taxon>
        <taxon>Pseudonocardiaceae</taxon>
        <taxon>Amycolatopsis</taxon>
    </lineage>
</organism>
<dbReference type="Gene3D" id="3.10.180.10">
    <property type="entry name" value="2,3-Dihydroxybiphenyl 1,2-Dioxygenase, domain 1"/>
    <property type="match status" value="1"/>
</dbReference>
<evidence type="ECO:0000259" key="1">
    <source>
        <dbReference type="PROSITE" id="PS51819"/>
    </source>
</evidence>
<keyword evidence="3" id="KW-1185">Reference proteome</keyword>
<evidence type="ECO:0000313" key="3">
    <source>
        <dbReference type="Proteomes" id="UP000233750"/>
    </source>
</evidence>
<dbReference type="CDD" id="cd06587">
    <property type="entry name" value="VOC"/>
    <property type="match status" value="1"/>
</dbReference>
<dbReference type="Proteomes" id="UP000233750">
    <property type="component" value="Unassembled WGS sequence"/>
</dbReference>
<dbReference type="InterPro" id="IPR037523">
    <property type="entry name" value="VOC_core"/>
</dbReference>
<feature type="domain" description="VOC" evidence="1">
    <location>
        <begin position="7"/>
        <end position="127"/>
    </location>
</feature>
<gene>
    <name evidence="2" type="ORF">ATK30_2216</name>
</gene>
<dbReference type="Pfam" id="PF00903">
    <property type="entry name" value="Glyoxalase"/>
    <property type="match status" value="1"/>
</dbReference>
<proteinExistence type="predicted"/>
<dbReference type="RefSeq" id="WP_101435495.1">
    <property type="nucleotide sequence ID" value="NZ_PJMY01000003.1"/>
</dbReference>
<name>A0A2N3WC74_9PSEU</name>
<reference evidence="2 3" key="1">
    <citation type="submission" date="2017-12" db="EMBL/GenBank/DDBJ databases">
        <title>Sequencing the genomes of 1000 Actinobacteria strains.</title>
        <authorList>
            <person name="Klenk H.-P."/>
        </authorList>
    </citation>
    <scope>NUCLEOTIDE SEQUENCE [LARGE SCALE GENOMIC DNA]</scope>
    <source>
        <strain evidence="2 3">DSM 45165</strain>
    </source>
</reference>